<sequence length="143" mass="16803">MFNHTQAKIMIEKLYPLLGDALEWNYDIDAICKELIKPNGNDWEWVGDDLKKVEECINAHEYHTGEPIRVFNTEDDVVELLIAPLLGEYEGWHYDTDAIANETIEMFRDNGTPRYRMNCTEDEFWDIVYNNDIAPVVDDRVKM</sequence>
<name>A0A376CX34_9CORY</name>
<gene>
    <name evidence="1" type="ORF">NCTC10289_01051</name>
</gene>
<dbReference type="AlphaFoldDB" id="A0A376CX34"/>
<accession>A0A376CX34</accession>
<dbReference type="Proteomes" id="UP000254287">
    <property type="component" value="Unassembled WGS sequence"/>
</dbReference>
<evidence type="ECO:0000313" key="1">
    <source>
        <dbReference type="EMBL" id="STC76742.1"/>
    </source>
</evidence>
<protein>
    <submittedName>
        <fullName evidence="1">Uncharacterized protein</fullName>
    </submittedName>
</protein>
<dbReference type="RefSeq" id="WP_115021617.1">
    <property type="nucleotide sequence ID" value="NZ_CP069533.1"/>
</dbReference>
<dbReference type="EMBL" id="UFXP01000001">
    <property type="protein sequence ID" value="STC76742.1"/>
    <property type="molecule type" value="Genomic_DNA"/>
</dbReference>
<proteinExistence type="predicted"/>
<reference evidence="1 2" key="1">
    <citation type="submission" date="2018-06" db="EMBL/GenBank/DDBJ databases">
        <authorList>
            <consortium name="Pathogen Informatics"/>
            <person name="Doyle S."/>
        </authorList>
    </citation>
    <scope>NUCLEOTIDE SEQUENCE [LARGE SCALE GENOMIC DNA]</scope>
    <source>
        <strain evidence="1 2">NCTC10289</strain>
    </source>
</reference>
<evidence type="ECO:0000313" key="2">
    <source>
        <dbReference type="Proteomes" id="UP000254287"/>
    </source>
</evidence>
<organism evidence="1 2">
    <name type="scientific">Corynebacterium minutissimum</name>
    <dbReference type="NCBI Taxonomy" id="38301"/>
    <lineage>
        <taxon>Bacteria</taxon>
        <taxon>Bacillati</taxon>
        <taxon>Actinomycetota</taxon>
        <taxon>Actinomycetes</taxon>
        <taxon>Mycobacteriales</taxon>
        <taxon>Corynebacteriaceae</taxon>
        <taxon>Corynebacterium</taxon>
    </lineage>
</organism>